<dbReference type="PANTHER" id="PTHR30466">
    <property type="entry name" value="FLAVIN REDUCTASE"/>
    <property type="match status" value="1"/>
</dbReference>
<name>A0A0U3LQU3_STRGL</name>
<dbReference type="PANTHER" id="PTHR30466:SF1">
    <property type="entry name" value="FMN REDUCTASE (NADH) RUTF"/>
    <property type="match status" value="1"/>
</dbReference>
<protein>
    <submittedName>
        <fullName evidence="3">Flavin reductase</fullName>
    </submittedName>
</protein>
<evidence type="ECO:0000259" key="2">
    <source>
        <dbReference type="SMART" id="SM00903"/>
    </source>
</evidence>
<gene>
    <name evidence="3" type="ORF">WQO_33985</name>
</gene>
<geneLocation type="plasmid" evidence="3 4">
    <name>SGLP1</name>
</geneLocation>
<feature type="domain" description="Flavin reductase like" evidence="2">
    <location>
        <begin position="24"/>
        <end position="171"/>
    </location>
</feature>
<dbReference type="Proteomes" id="UP000064183">
    <property type="component" value="Plasmid SGLP1"/>
</dbReference>
<dbReference type="SMART" id="SM00903">
    <property type="entry name" value="Flavin_Reduct"/>
    <property type="match status" value="1"/>
</dbReference>
<dbReference type="InterPro" id="IPR002563">
    <property type="entry name" value="Flavin_Rdtase-like_dom"/>
</dbReference>
<evidence type="ECO:0000313" key="4">
    <source>
        <dbReference type="Proteomes" id="UP000064183"/>
    </source>
</evidence>
<reference evidence="3 4" key="1">
    <citation type="journal article" date="2012" name="J. Bacteriol.">
        <title>Draft genome sequence of Streptomyces globisporus C-1027, which produces an antitumor antibiotic consisting of a nine-membered enediyne with a chromoprotein.</title>
        <authorList>
            <person name="Wang L."/>
            <person name="Wang S."/>
            <person name="He Q."/>
            <person name="Yu T."/>
            <person name="Li Q."/>
            <person name="Hong B."/>
        </authorList>
    </citation>
    <scope>NUCLEOTIDE SEQUENCE [LARGE SCALE GENOMIC DNA]</scope>
    <source>
        <strain evidence="3 4">C-1027</strain>
        <plasmid evidence="3 4">SGLP1</plasmid>
    </source>
</reference>
<sequence length="182" mass="19486">MSPIIAPPAELVDPKDRVQLRRVFGDFPTGVTVVTVGGSEPRGMTANSFTSVSLSPPLVLICVGKDAVMHQRLTALPTFAVSVLEAGQEKAARHFADHSRPPGVDQFDTVDWVLGEESGAPLIAGAVAHLECAIHRLYEGGDHTIFLGEVITATRWPAREGMLFSGGRFRRFAPDADEGRAA</sequence>
<proteinExistence type="predicted"/>
<dbReference type="GO" id="GO:0042602">
    <property type="term" value="F:riboflavin reductase (NADPH) activity"/>
    <property type="evidence" value="ECO:0007669"/>
    <property type="project" value="TreeGrafter"/>
</dbReference>
<dbReference type="GO" id="GO:0010181">
    <property type="term" value="F:FMN binding"/>
    <property type="evidence" value="ECO:0007669"/>
    <property type="project" value="InterPro"/>
</dbReference>
<dbReference type="EMBL" id="CP013739">
    <property type="protein sequence ID" value="ALU98460.1"/>
    <property type="molecule type" value="Genomic_DNA"/>
</dbReference>
<dbReference type="AlphaFoldDB" id="A0A0U3LQU3"/>
<dbReference type="InterPro" id="IPR050268">
    <property type="entry name" value="NADH-dep_flavin_reductase"/>
</dbReference>
<keyword evidence="1" id="KW-0560">Oxidoreductase</keyword>
<dbReference type="RefSeq" id="WP_010056317.1">
    <property type="nucleotide sequence ID" value="NZ_CP013739.1"/>
</dbReference>
<dbReference type="InterPro" id="IPR012349">
    <property type="entry name" value="Split_barrel_FMN-bd"/>
</dbReference>
<dbReference type="KEGG" id="sgb:WQO_33985"/>
<dbReference type="Pfam" id="PF01613">
    <property type="entry name" value="Flavin_Reduct"/>
    <property type="match status" value="1"/>
</dbReference>
<evidence type="ECO:0000313" key="3">
    <source>
        <dbReference type="EMBL" id="ALU98460.1"/>
    </source>
</evidence>
<dbReference type="GeneID" id="27787457"/>
<dbReference type="SUPFAM" id="SSF50475">
    <property type="entry name" value="FMN-binding split barrel"/>
    <property type="match status" value="1"/>
</dbReference>
<dbReference type="Gene3D" id="2.30.110.10">
    <property type="entry name" value="Electron Transport, Fmn-binding Protein, Chain A"/>
    <property type="match status" value="1"/>
</dbReference>
<dbReference type="SMR" id="A0A0U3LQU3"/>
<organism evidence="3 4">
    <name type="scientific">Streptomyces globisporus C-1027</name>
    <dbReference type="NCBI Taxonomy" id="1172567"/>
    <lineage>
        <taxon>Bacteria</taxon>
        <taxon>Bacillati</taxon>
        <taxon>Actinomycetota</taxon>
        <taxon>Actinomycetes</taxon>
        <taxon>Kitasatosporales</taxon>
        <taxon>Streptomycetaceae</taxon>
        <taxon>Streptomyces</taxon>
    </lineage>
</organism>
<keyword evidence="3" id="KW-0614">Plasmid</keyword>
<evidence type="ECO:0000256" key="1">
    <source>
        <dbReference type="ARBA" id="ARBA00023002"/>
    </source>
</evidence>
<accession>A0A0U3LQU3</accession>